<dbReference type="Gene3D" id="3.40.80.10">
    <property type="entry name" value="Peptidoglycan recognition protein-like"/>
    <property type="match status" value="1"/>
</dbReference>
<dbReference type="InterPro" id="IPR006619">
    <property type="entry name" value="PGRP_domain_met/bac"/>
</dbReference>
<reference evidence="12" key="2">
    <citation type="submission" date="2022-10" db="EMBL/GenBank/DDBJ databases">
        <authorList>
            <consortium name="ENA_rothamsted_submissions"/>
            <consortium name="culmorum"/>
            <person name="King R."/>
        </authorList>
    </citation>
    <scope>NUCLEOTIDE SEQUENCE</scope>
</reference>
<comment type="similarity">
    <text evidence="1 7">Belongs to the N-acetylmuramoyl-L-alanine amidase 2 family.</text>
</comment>
<organism evidence="12 13">
    <name type="scientific">Phaedon cochleariae</name>
    <name type="common">Mustard beetle</name>
    <dbReference type="NCBI Taxonomy" id="80249"/>
    <lineage>
        <taxon>Eukaryota</taxon>
        <taxon>Metazoa</taxon>
        <taxon>Ecdysozoa</taxon>
        <taxon>Arthropoda</taxon>
        <taxon>Hexapoda</taxon>
        <taxon>Insecta</taxon>
        <taxon>Pterygota</taxon>
        <taxon>Neoptera</taxon>
        <taxon>Endopterygota</taxon>
        <taxon>Coleoptera</taxon>
        <taxon>Polyphaga</taxon>
        <taxon>Cucujiformia</taxon>
        <taxon>Chrysomeloidea</taxon>
        <taxon>Chrysomelidae</taxon>
        <taxon>Chrysomelinae</taxon>
        <taxon>Chrysomelini</taxon>
        <taxon>Phaedon</taxon>
    </lineage>
</organism>
<dbReference type="InterPro" id="IPR002502">
    <property type="entry name" value="Amidase_domain"/>
</dbReference>
<evidence type="ECO:0000313" key="12">
    <source>
        <dbReference type="EMBL" id="CAH1116247.1"/>
    </source>
</evidence>
<dbReference type="SMART" id="SM00701">
    <property type="entry name" value="PGRP"/>
    <property type="match status" value="1"/>
</dbReference>
<evidence type="ECO:0000256" key="5">
    <source>
        <dbReference type="ARBA" id="ARBA00023157"/>
    </source>
</evidence>
<keyword evidence="3 9" id="KW-0732">Signal</keyword>
<evidence type="ECO:0000256" key="9">
    <source>
        <dbReference type="SAM" id="SignalP"/>
    </source>
</evidence>
<feature type="domain" description="N-acetylmuramoyl-L-alanine amidase" evidence="10">
    <location>
        <begin position="35"/>
        <end position="173"/>
    </location>
</feature>
<proteinExistence type="inferred from homology"/>
<dbReference type="PANTHER" id="PTHR11022">
    <property type="entry name" value="PEPTIDOGLYCAN RECOGNITION PROTEIN"/>
    <property type="match status" value="1"/>
</dbReference>
<feature type="disulfide bond" evidence="8">
    <location>
        <begin position="61"/>
        <end position="67"/>
    </location>
</feature>
<gene>
    <name evidence="12" type="ORF">PHAECO_LOCUS1208</name>
</gene>
<evidence type="ECO:0000256" key="7">
    <source>
        <dbReference type="PIRNR" id="PIRNR037945"/>
    </source>
</evidence>
<dbReference type="GO" id="GO:0008745">
    <property type="term" value="F:N-acetylmuramoyl-L-alanine amidase activity"/>
    <property type="evidence" value="ECO:0007669"/>
    <property type="project" value="InterPro"/>
</dbReference>
<dbReference type="CDD" id="cd06583">
    <property type="entry name" value="PGRP"/>
    <property type="match status" value="1"/>
</dbReference>
<sequence length="191" mass="21712">MWFDKILLLVYLASSFHEITCKCPSMISREKWNASAPVSVKPLSLNPPPFIVVHHSATQSCETEAACRKLVKSIQIYHIVDNQWEDIGYNFLIGGDGQVYEGRGWGIHGAHVKKYNNRSLGICLLGNYQDNEPPTIQIQTLKDLIRCAVEENKTIDHYHLIGHRQGSATLCPGEKLFRIIESWPDFDHNPQ</sequence>
<evidence type="ECO:0000256" key="2">
    <source>
        <dbReference type="ARBA" id="ARBA00022588"/>
    </source>
</evidence>
<keyword evidence="2 7" id="KW-0399">Innate immunity</keyword>
<dbReference type="EMBL" id="OU896707">
    <property type="protein sequence ID" value="CAH1116247.1"/>
    <property type="molecule type" value="Genomic_DNA"/>
</dbReference>
<keyword evidence="13" id="KW-1185">Reference proteome</keyword>
<evidence type="ECO:0000259" key="10">
    <source>
        <dbReference type="SMART" id="SM00644"/>
    </source>
</evidence>
<dbReference type="GO" id="GO:0009253">
    <property type="term" value="P:peptidoglycan catabolic process"/>
    <property type="evidence" value="ECO:0007669"/>
    <property type="project" value="InterPro"/>
</dbReference>
<evidence type="ECO:0000256" key="4">
    <source>
        <dbReference type="ARBA" id="ARBA00022859"/>
    </source>
</evidence>
<dbReference type="Proteomes" id="UP001153737">
    <property type="component" value="Chromosome 1"/>
</dbReference>
<evidence type="ECO:0000259" key="11">
    <source>
        <dbReference type="SMART" id="SM00701"/>
    </source>
</evidence>
<protein>
    <recommendedName>
        <fullName evidence="7">Peptidoglycan-recognition protein</fullName>
    </recommendedName>
</protein>
<reference evidence="12" key="1">
    <citation type="submission" date="2022-01" db="EMBL/GenBank/DDBJ databases">
        <authorList>
            <person name="King R."/>
        </authorList>
    </citation>
    <scope>NUCLEOTIDE SEQUENCE</scope>
</reference>
<dbReference type="FunFam" id="3.40.80.10:FF:000001">
    <property type="entry name" value="Peptidoglycan recognition protein 1"/>
    <property type="match status" value="1"/>
</dbReference>
<dbReference type="AlphaFoldDB" id="A0A9P0GP78"/>
<feature type="chain" id="PRO_5040376383" description="Peptidoglycan-recognition protein" evidence="9">
    <location>
        <begin position="22"/>
        <end position="191"/>
    </location>
</feature>
<evidence type="ECO:0000256" key="3">
    <source>
        <dbReference type="ARBA" id="ARBA00022729"/>
    </source>
</evidence>
<comment type="function">
    <text evidence="6">Peptidoglycan-recognition protein probably involved in innate immunity by binding to peptidoglycans (PGN) of bacteria and activating the prophenoloxidase (proPO) cascade immune response. Binds to 1,3-beta-D-glucan and PGN.</text>
</comment>
<evidence type="ECO:0000256" key="1">
    <source>
        <dbReference type="ARBA" id="ARBA00007553"/>
    </source>
</evidence>
<dbReference type="SMART" id="SM00644">
    <property type="entry name" value="Ami_2"/>
    <property type="match status" value="1"/>
</dbReference>
<feature type="disulfide bond" evidence="8">
    <location>
        <begin position="23"/>
        <end position="147"/>
    </location>
</feature>
<keyword evidence="5 8" id="KW-1015">Disulfide bond</keyword>
<dbReference type="PIRSF" id="PIRSF037945">
    <property type="entry name" value="PGRPs"/>
    <property type="match status" value="1"/>
</dbReference>
<evidence type="ECO:0000256" key="8">
    <source>
        <dbReference type="PIRSR" id="PIRSR037945-1"/>
    </source>
</evidence>
<dbReference type="InterPro" id="IPR036505">
    <property type="entry name" value="Amidase/PGRP_sf"/>
</dbReference>
<dbReference type="InterPro" id="IPR017331">
    <property type="entry name" value="Peptidoglycan_recognition"/>
</dbReference>
<feature type="signal peptide" evidence="9">
    <location>
        <begin position="1"/>
        <end position="21"/>
    </location>
</feature>
<accession>A0A9P0GP78</accession>
<dbReference type="InterPro" id="IPR015510">
    <property type="entry name" value="PGRP"/>
</dbReference>
<name>A0A9P0GP78_PHACE</name>
<evidence type="ECO:0000256" key="6">
    <source>
        <dbReference type="ARBA" id="ARBA00057187"/>
    </source>
</evidence>
<dbReference type="GO" id="GO:0045087">
    <property type="term" value="P:innate immune response"/>
    <property type="evidence" value="ECO:0007669"/>
    <property type="project" value="UniProtKB-KW"/>
</dbReference>
<dbReference type="Pfam" id="PF01510">
    <property type="entry name" value="Amidase_2"/>
    <property type="match status" value="1"/>
</dbReference>
<feature type="domain" description="Peptidoglycan recognition protein family" evidence="11">
    <location>
        <begin position="24"/>
        <end position="167"/>
    </location>
</feature>
<dbReference type="PANTHER" id="PTHR11022:SF75">
    <property type="entry name" value="PEPTIDOGLYCAN-RECOGNITION PROTEIN SB1-RELATED"/>
    <property type="match status" value="1"/>
</dbReference>
<dbReference type="SUPFAM" id="SSF55846">
    <property type="entry name" value="N-acetylmuramoyl-L-alanine amidase-like"/>
    <property type="match status" value="1"/>
</dbReference>
<evidence type="ECO:0000313" key="13">
    <source>
        <dbReference type="Proteomes" id="UP001153737"/>
    </source>
</evidence>
<keyword evidence="4 7" id="KW-0391">Immunity</keyword>
<dbReference type="OrthoDB" id="10001926at2759"/>
<dbReference type="GO" id="GO:0042834">
    <property type="term" value="F:peptidoglycan binding"/>
    <property type="evidence" value="ECO:0007669"/>
    <property type="project" value="InterPro"/>
</dbReference>
<dbReference type="GO" id="GO:0008270">
    <property type="term" value="F:zinc ion binding"/>
    <property type="evidence" value="ECO:0007669"/>
    <property type="project" value="InterPro"/>
</dbReference>